<dbReference type="PANTHER" id="PTHR37827:SF1">
    <property type="entry name" value="HNH DOMAIN-CONTAINING PROTEIN"/>
    <property type="match status" value="1"/>
</dbReference>
<accession>A0A6H2GYG0</accession>
<keyword evidence="2" id="KW-0540">Nuclease</keyword>
<reference evidence="2 3" key="1">
    <citation type="submission" date="2020-04" db="EMBL/GenBank/DDBJ databases">
        <title>Novel Paenibacillus strain UniB2 isolated from commercial digestive syrup.</title>
        <authorList>
            <person name="Thorat V."/>
            <person name="Kirdat K."/>
            <person name="Tiwarekar B."/>
            <person name="Yadav A."/>
        </authorList>
    </citation>
    <scope>NUCLEOTIDE SEQUENCE [LARGE SCALE GENOMIC DNA]</scope>
    <source>
        <strain evidence="2 3">UniB2</strain>
    </source>
</reference>
<name>A0A6H2GYG0_9BACL</name>
<keyword evidence="2" id="KW-0255">Endonuclease</keyword>
<dbReference type="GO" id="GO:0004519">
    <property type="term" value="F:endonuclease activity"/>
    <property type="evidence" value="ECO:0007669"/>
    <property type="project" value="UniProtKB-KW"/>
</dbReference>
<keyword evidence="2" id="KW-0378">Hydrolase</keyword>
<organism evidence="2 3">
    <name type="scientific">Paenibacillus albicereus</name>
    <dbReference type="NCBI Taxonomy" id="2726185"/>
    <lineage>
        <taxon>Bacteria</taxon>
        <taxon>Bacillati</taxon>
        <taxon>Bacillota</taxon>
        <taxon>Bacilli</taxon>
        <taxon>Bacillales</taxon>
        <taxon>Paenibacillaceae</taxon>
        <taxon>Paenibacillus</taxon>
    </lineage>
</organism>
<protein>
    <submittedName>
        <fullName evidence="2">HNH endonuclease</fullName>
    </submittedName>
</protein>
<dbReference type="AlphaFoldDB" id="A0A6H2GYG0"/>
<dbReference type="Proteomes" id="UP000502136">
    <property type="component" value="Chromosome"/>
</dbReference>
<sequence>MEPNRSDDLRCELCGRVVPALTEHHLTPREQGGAMLDKALLCPACHRQIHALYTNRDLVQLGLTRIEALRADPAIAAYVRYIRKQPPGVLPALRKSARVRRR</sequence>
<dbReference type="CDD" id="cd00085">
    <property type="entry name" value="HNHc"/>
    <property type="match status" value="1"/>
</dbReference>
<evidence type="ECO:0000259" key="1">
    <source>
        <dbReference type="Pfam" id="PF01844"/>
    </source>
</evidence>
<keyword evidence="3" id="KW-1185">Reference proteome</keyword>
<dbReference type="PANTHER" id="PTHR37827">
    <property type="entry name" value="TUDOR DOMAIN-CONTAINING PROTEIN"/>
    <property type="match status" value="1"/>
</dbReference>
<dbReference type="InterPro" id="IPR002711">
    <property type="entry name" value="HNH"/>
</dbReference>
<dbReference type="EMBL" id="CP051428">
    <property type="protein sequence ID" value="QJC52158.1"/>
    <property type="molecule type" value="Genomic_DNA"/>
</dbReference>
<dbReference type="Pfam" id="PF01844">
    <property type="entry name" value="HNH"/>
    <property type="match status" value="1"/>
</dbReference>
<dbReference type="GO" id="GO:0003676">
    <property type="term" value="F:nucleic acid binding"/>
    <property type="evidence" value="ECO:0007669"/>
    <property type="project" value="InterPro"/>
</dbReference>
<dbReference type="KEGG" id="palr:HGI30_11720"/>
<evidence type="ECO:0000313" key="2">
    <source>
        <dbReference type="EMBL" id="QJC52158.1"/>
    </source>
</evidence>
<dbReference type="InterPro" id="IPR003615">
    <property type="entry name" value="HNH_nuc"/>
</dbReference>
<dbReference type="GO" id="GO:0008270">
    <property type="term" value="F:zinc ion binding"/>
    <property type="evidence" value="ECO:0007669"/>
    <property type="project" value="InterPro"/>
</dbReference>
<dbReference type="RefSeq" id="WP_168907733.1">
    <property type="nucleotide sequence ID" value="NZ_CP051428.1"/>
</dbReference>
<feature type="domain" description="HNH" evidence="1">
    <location>
        <begin position="11"/>
        <end position="51"/>
    </location>
</feature>
<evidence type="ECO:0000313" key="3">
    <source>
        <dbReference type="Proteomes" id="UP000502136"/>
    </source>
</evidence>
<proteinExistence type="predicted"/>
<gene>
    <name evidence="2" type="ORF">HGI30_11720</name>
</gene>